<evidence type="ECO:0000313" key="12">
    <source>
        <dbReference type="EMBL" id="AEO08508.1"/>
    </source>
</evidence>
<dbReference type="EC" id="3.4.23.36" evidence="9"/>
<comment type="subcellular location">
    <subcellularLocation>
        <location evidence="9">Cell membrane</location>
        <topology evidence="9">Multi-pass membrane protein</topology>
    </subcellularLocation>
</comment>
<dbReference type="HAMAP" id="MF_00161">
    <property type="entry name" value="LspA"/>
    <property type="match status" value="1"/>
</dbReference>
<evidence type="ECO:0000256" key="7">
    <source>
        <dbReference type="ARBA" id="ARBA00022989"/>
    </source>
</evidence>
<dbReference type="eggNOG" id="COG0597">
    <property type="taxonomic scope" value="Bacteria"/>
</dbReference>
<dbReference type="PANTHER" id="PTHR33695">
    <property type="entry name" value="LIPOPROTEIN SIGNAL PEPTIDASE"/>
    <property type="match status" value="1"/>
</dbReference>
<organism evidence="12 13">
    <name type="scientific">Buchnera aphidicola str. Ak</name>
    <name type="common">Acyrthosiphon kondoi</name>
    <dbReference type="NCBI Taxonomy" id="1005090"/>
    <lineage>
        <taxon>Bacteria</taxon>
        <taxon>Pseudomonadati</taxon>
        <taxon>Pseudomonadota</taxon>
        <taxon>Gammaproteobacteria</taxon>
        <taxon>Enterobacterales</taxon>
        <taxon>Erwiniaceae</taxon>
        <taxon>Buchnera</taxon>
    </lineage>
</organism>
<gene>
    <name evidence="9 12" type="primary">lspA</name>
    <name evidence="12" type="ORF">BAKON_147</name>
</gene>
<reference evidence="12 13" key="1">
    <citation type="journal article" date="2011" name="PLoS Genet.">
        <title>Sequence conservation and functional constraint on intergenic spacers in reduced genomes of the obligate symbiont buchnera.</title>
        <authorList>
            <person name="Degnan P.H."/>
            <person name="Ochman H."/>
            <person name="Moran N.A."/>
        </authorList>
    </citation>
    <scope>NUCLEOTIDE SEQUENCE [LARGE SCALE GENOMIC DNA]</scope>
    <source>
        <strain evidence="12 13">Ak</strain>
    </source>
</reference>
<sequence length="158" mass="18318">MKNQYSKKSKKWICITTIISMLILDISSKYCIIKYIKIYEIKKICSILNIFHVHNYGAAFSLLSDQKGWQRWFLSTVSILTVLVITRIIIRSKIKEIKKITAYSLIIAGAMGNLIDRIIYGFVIDFIDLHINNYHFATFNIADCSIFIGIIMLIRLNC</sequence>
<feature type="transmembrane region" description="Helical" evidence="9">
    <location>
        <begin position="102"/>
        <end position="122"/>
    </location>
</feature>
<dbReference type="RefSeq" id="WP_014499308.1">
    <property type="nucleotide sequence ID" value="NC_017256.1"/>
</dbReference>
<name>G2LMM0_9GAMM</name>
<evidence type="ECO:0000256" key="11">
    <source>
        <dbReference type="RuleBase" id="RU004181"/>
    </source>
</evidence>
<keyword evidence="4 9" id="KW-0812">Transmembrane</keyword>
<dbReference type="HOGENOM" id="CLU_083252_4_0_6"/>
<keyword evidence="7 9" id="KW-1133">Transmembrane helix</keyword>
<dbReference type="GO" id="GO:0004190">
    <property type="term" value="F:aspartic-type endopeptidase activity"/>
    <property type="evidence" value="ECO:0007669"/>
    <property type="project" value="UniProtKB-UniRule"/>
</dbReference>
<keyword evidence="2 9" id="KW-1003">Cell membrane</keyword>
<dbReference type="PRINTS" id="PR00781">
    <property type="entry name" value="LIPOSIGPTASE"/>
</dbReference>
<comment type="function">
    <text evidence="9 10">This protein specifically catalyzes the removal of signal peptides from prolipoproteins.</text>
</comment>
<comment type="pathway">
    <text evidence="9">Protein modification; lipoprotein biosynthesis (signal peptide cleavage).</text>
</comment>
<dbReference type="UniPathway" id="UPA00665"/>
<dbReference type="OrthoDB" id="9810259at2"/>
<evidence type="ECO:0000256" key="8">
    <source>
        <dbReference type="ARBA" id="ARBA00023136"/>
    </source>
</evidence>
<feature type="transmembrane region" description="Helical" evidence="9">
    <location>
        <begin position="134"/>
        <end position="154"/>
    </location>
</feature>
<evidence type="ECO:0000256" key="1">
    <source>
        <dbReference type="ARBA" id="ARBA00006139"/>
    </source>
</evidence>
<keyword evidence="6 9" id="KW-0378">Hydrolase</keyword>
<dbReference type="PANTHER" id="PTHR33695:SF1">
    <property type="entry name" value="LIPOPROTEIN SIGNAL PEPTIDASE"/>
    <property type="match status" value="1"/>
</dbReference>
<keyword evidence="3 9" id="KW-0645">Protease</keyword>
<dbReference type="InterPro" id="IPR001872">
    <property type="entry name" value="Peptidase_A8"/>
</dbReference>
<comment type="catalytic activity">
    <reaction evidence="9 10">
        <text>Release of signal peptides from bacterial membrane prolipoproteins. Hydrolyzes -Xaa-Yaa-Zaa-|-(S,diacylglyceryl)Cys-, in which Xaa is hydrophobic (preferably Leu), and Yaa (Ala or Ser) and Zaa (Gly or Ala) have small, neutral side chains.</text>
        <dbReference type="EC" id="3.4.23.36"/>
    </reaction>
</comment>
<protein>
    <recommendedName>
        <fullName evidence="9">Lipoprotein signal peptidase</fullName>
        <ecNumber evidence="9">3.4.23.36</ecNumber>
    </recommendedName>
    <alternativeName>
        <fullName evidence="9">Prolipoprotein signal peptidase</fullName>
    </alternativeName>
    <alternativeName>
        <fullName evidence="9">Signal peptidase II</fullName>
        <shortName evidence="9">SPase II</shortName>
    </alternativeName>
</protein>
<dbReference type="Proteomes" id="UP000001269">
    <property type="component" value="Chromosome"/>
</dbReference>
<feature type="active site" evidence="9">
    <location>
        <position position="125"/>
    </location>
</feature>
<keyword evidence="8 9" id="KW-0472">Membrane</keyword>
<accession>G2LMM0</accession>
<evidence type="ECO:0000256" key="4">
    <source>
        <dbReference type="ARBA" id="ARBA00022692"/>
    </source>
</evidence>
<dbReference type="Pfam" id="PF01252">
    <property type="entry name" value="Peptidase_A8"/>
    <property type="match status" value="1"/>
</dbReference>
<evidence type="ECO:0000256" key="3">
    <source>
        <dbReference type="ARBA" id="ARBA00022670"/>
    </source>
</evidence>
<evidence type="ECO:0000313" key="13">
    <source>
        <dbReference type="Proteomes" id="UP000001269"/>
    </source>
</evidence>
<keyword evidence="5 9" id="KW-0064">Aspartyl protease</keyword>
<proteinExistence type="inferred from homology"/>
<evidence type="ECO:0000256" key="2">
    <source>
        <dbReference type="ARBA" id="ARBA00022475"/>
    </source>
</evidence>
<keyword evidence="12" id="KW-0449">Lipoprotein</keyword>
<evidence type="ECO:0000256" key="10">
    <source>
        <dbReference type="RuleBase" id="RU000594"/>
    </source>
</evidence>
<evidence type="ECO:0000256" key="6">
    <source>
        <dbReference type="ARBA" id="ARBA00022801"/>
    </source>
</evidence>
<evidence type="ECO:0000256" key="5">
    <source>
        <dbReference type="ARBA" id="ARBA00022750"/>
    </source>
</evidence>
<evidence type="ECO:0000256" key="9">
    <source>
        <dbReference type="HAMAP-Rule" id="MF_00161"/>
    </source>
</evidence>
<dbReference type="NCBIfam" id="TIGR00077">
    <property type="entry name" value="lspA"/>
    <property type="match status" value="1"/>
</dbReference>
<comment type="similarity">
    <text evidence="1 9 11">Belongs to the peptidase A8 family.</text>
</comment>
<feature type="transmembrane region" description="Helical" evidence="9">
    <location>
        <begin position="69"/>
        <end position="90"/>
    </location>
</feature>
<dbReference type="GO" id="GO:0005886">
    <property type="term" value="C:plasma membrane"/>
    <property type="evidence" value="ECO:0007669"/>
    <property type="project" value="UniProtKB-SubCell"/>
</dbReference>
<dbReference type="PATRIC" id="fig|1005090.4.peg.141"/>
<feature type="active site" evidence="9">
    <location>
        <position position="143"/>
    </location>
</feature>
<dbReference type="EMBL" id="CP002645">
    <property type="protein sequence ID" value="AEO08508.1"/>
    <property type="molecule type" value="Genomic_DNA"/>
</dbReference>
<feature type="transmembrane region" description="Helical" evidence="9">
    <location>
        <begin position="44"/>
        <end position="63"/>
    </location>
</feature>
<dbReference type="KEGG" id="bak:BAKON_147"/>
<dbReference type="PROSITE" id="PS00855">
    <property type="entry name" value="SPASE_II"/>
    <property type="match status" value="1"/>
</dbReference>
<dbReference type="GO" id="GO:0006508">
    <property type="term" value="P:proteolysis"/>
    <property type="evidence" value="ECO:0007669"/>
    <property type="project" value="UniProtKB-KW"/>
</dbReference>
<dbReference type="STRING" id="1005090.BAKON_147"/>
<dbReference type="AlphaFoldDB" id="G2LMM0"/>